<dbReference type="InterPro" id="IPR014710">
    <property type="entry name" value="RmlC-like_jellyroll"/>
</dbReference>
<dbReference type="AlphaFoldDB" id="A0A1C3XYD9"/>
<dbReference type="GO" id="GO:0006355">
    <property type="term" value="P:regulation of DNA-templated transcription"/>
    <property type="evidence" value="ECO:0007669"/>
    <property type="project" value="InterPro"/>
</dbReference>
<dbReference type="InterPro" id="IPR018490">
    <property type="entry name" value="cNMP-bd_dom_sf"/>
</dbReference>
<dbReference type="RefSeq" id="WP_092748634.1">
    <property type="nucleotide sequence ID" value="NZ_FMAJ01000002.1"/>
</dbReference>
<dbReference type="Proteomes" id="UP000198723">
    <property type="component" value="Unassembled WGS sequence"/>
</dbReference>
<dbReference type="InterPro" id="IPR012318">
    <property type="entry name" value="HTH_CRP"/>
</dbReference>
<dbReference type="InterPro" id="IPR000595">
    <property type="entry name" value="cNMP-bd_dom"/>
</dbReference>
<keyword evidence="1" id="KW-0805">Transcription regulation</keyword>
<evidence type="ECO:0000259" key="4">
    <source>
        <dbReference type="PROSITE" id="PS51063"/>
    </source>
</evidence>
<dbReference type="STRING" id="1138170.GA0061105_102257"/>
<dbReference type="Gene3D" id="1.10.10.10">
    <property type="entry name" value="Winged helix-like DNA-binding domain superfamily/Winged helix DNA-binding domain"/>
    <property type="match status" value="1"/>
</dbReference>
<dbReference type="SUPFAM" id="SSF46785">
    <property type="entry name" value="Winged helix' DNA-binding domain"/>
    <property type="match status" value="1"/>
</dbReference>
<protein>
    <submittedName>
        <fullName evidence="5">cAMP-binding domain of CRP or a regulatory subunit of cAMP-dependent protein kinases</fullName>
    </submittedName>
</protein>
<dbReference type="SUPFAM" id="SSF51206">
    <property type="entry name" value="cAMP-binding domain-like"/>
    <property type="match status" value="1"/>
</dbReference>
<dbReference type="PROSITE" id="PS51063">
    <property type="entry name" value="HTH_CRP_2"/>
    <property type="match status" value="1"/>
</dbReference>
<dbReference type="Pfam" id="PF00027">
    <property type="entry name" value="cNMP_binding"/>
    <property type="match status" value="1"/>
</dbReference>
<evidence type="ECO:0000313" key="6">
    <source>
        <dbReference type="Proteomes" id="UP000198723"/>
    </source>
</evidence>
<dbReference type="InterPro" id="IPR036388">
    <property type="entry name" value="WH-like_DNA-bd_sf"/>
</dbReference>
<keyword evidence="5" id="KW-0418">Kinase</keyword>
<keyword evidence="2" id="KW-0238">DNA-binding</keyword>
<accession>A0A1C3XYD9</accession>
<evidence type="ECO:0000256" key="3">
    <source>
        <dbReference type="ARBA" id="ARBA00023163"/>
    </source>
</evidence>
<evidence type="ECO:0000313" key="5">
    <source>
        <dbReference type="EMBL" id="SCB57268.1"/>
    </source>
</evidence>
<reference evidence="5 6" key="1">
    <citation type="submission" date="2016-08" db="EMBL/GenBank/DDBJ databases">
        <authorList>
            <person name="Seilhamer J.J."/>
        </authorList>
    </citation>
    <scope>NUCLEOTIDE SEQUENCE [LARGE SCALE GENOMIC DNA]</scope>
    <source>
        <strain evidence="5 6">HBR26</strain>
    </source>
</reference>
<dbReference type="GO" id="GO:0003677">
    <property type="term" value="F:DNA binding"/>
    <property type="evidence" value="ECO:0007669"/>
    <property type="project" value="UniProtKB-KW"/>
</dbReference>
<dbReference type="EMBL" id="FMAJ01000002">
    <property type="protein sequence ID" value="SCB57268.1"/>
    <property type="molecule type" value="Genomic_DNA"/>
</dbReference>
<keyword evidence="3" id="KW-0804">Transcription</keyword>
<keyword evidence="5" id="KW-0808">Transferase</keyword>
<name>A0A1C3XYD9_9HYPH</name>
<evidence type="ECO:0000256" key="2">
    <source>
        <dbReference type="ARBA" id="ARBA00023125"/>
    </source>
</evidence>
<feature type="domain" description="HTH crp-type" evidence="4">
    <location>
        <begin position="145"/>
        <end position="219"/>
    </location>
</feature>
<dbReference type="Gene3D" id="2.60.120.10">
    <property type="entry name" value="Jelly Rolls"/>
    <property type="match status" value="1"/>
</dbReference>
<gene>
    <name evidence="5" type="ORF">GA0061105_102257</name>
</gene>
<dbReference type="GO" id="GO:0016301">
    <property type="term" value="F:kinase activity"/>
    <property type="evidence" value="ECO:0007669"/>
    <property type="project" value="UniProtKB-KW"/>
</dbReference>
<evidence type="ECO:0000256" key="1">
    <source>
        <dbReference type="ARBA" id="ARBA00023015"/>
    </source>
</evidence>
<organism evidence="5 6">
    <name type="scientific">Rhizobium aethiopicum</name>
    <dbReference type="NCBI Taxonomy" id="1138170"/>
    <lineage>
        <taxon>Bacteria</taxon>
        <taxon>Pseudomonadati</taxon>
        <taxon>Pseudomonadota</taxon>
        <taxon>Alphaproteobacteria</taxon>
        <taxon>Hyphomicrobiales</taxon>
        <taxon>Rhizobiaceae</taxon>
        <taxon>Rhizobium/Agrobacterium group</taxon>
        <taxon>Rhizobium</taxon>
    </lineage>
</organism>
<sequence>MIESLLLNLGSRDALSAEEENHLRSIIVRDRQFAAGEDLVPEGSRPPYSTLLIDGFAARYKLMADGSRQITALHVAGDFVDLHAFPVKKMDHGIVALSPCHVALADHADLRAITEHMPHLTRLLWLDTLVDGAIHREWIVAMGRRSKRAQIAHLVCELFVRLQVVRRTRGESFQFPLTQIEMADVLGISVVHLNKTLQALRREGAFTWENRTITIVDWERLQEIAEFDPAYLSISREPR</sequence>
<dbReference type="InterPro" id="IPR036390">
    <property type="entry name" value="WH_DNA-bd_sf"/>
</dbReference>
<dbReference type="Pfam" id="PF13545">
    <property type="entry name" value="HTH_Crp_2"/>
    <property type="match status" value="1"/>
</dbReference>
<dbReference type="SMART" id="SM00419">
    <property type="entry name" value="HTH_CRP"/>
    <property type="match status" value="1"/>
</dbReference>
<proteinExistence type="predicted"/>